<keyword evidence="2" id="KW-1185">Reference proteome</keyword>
<evidence type="ECO:0000313" key="1">
    <source>
        <dbReference type="EMBL" id="TKW50652.1"/>
    </source>
</evidence>
<organism evidence="1 2">
    <name type="scientific">Colletotrichum tanaceti</name>
    <dbReference type="NCBI Taxonomy" id="1306861"/>
    <lineage>
        <taxon>Eukaryota</taxon>
        <taxon>Fungi</taxon>
        <taxon>Dikarya</taxon>
        <taxon>Ascomycota</taxon>
        <taxon>Pezizomycotina</taxon>
        <taxon>Sordariomycetes</taxon>
        <taxon>Hypocreomycetidae</taxon>
        <taxon>Glomerellales</taxon>
        <taxon>Glomerellaceae</taxon>
        <taxon>Colletotrichum</taxon>
        <taxon>Colletotrichum destructivum species complex</taxon>
    </lineage>
</organism>
<dbReference type="AlphaFoldDB" id="A0A4U6X5E9"/>
<accession>A0A4U6X5E9</accession>
<comment type="caution">
    <text evidence="1">The sequence shown here is derived from an EMBL/GenBank/DDBJ whole genome shotgun (WGS) entry which is preliminary data.</text>
</comment>
<reference evidence="1 2" key="1">
    <citation type="journal article" date="2019" name="PLoS ONE">
        <title>Comparative genome analysis indicates high evolutionary potential of pathogenicity genes in Colletotrichum tanaceti.</title>
        <authorList>
            <person name="Lelwala R.V."/>
            <person name="Korhonen P.K."/>
            <person name="Young N.D."/>
            <person name="Scott J.B."/>
            <person name="Ades P.A."/>
            <person name="Gasser R.B."/>
            <person name="Taylor P.W.J."/>
        </authorList>
    </citation>
    <scope>NUCLEOTIDE SEQUENCE [LARGE SCALE GENOMIC DNA]</scope>
    <source>
        <strain evidence="1">BRIP57314</strain>
    </source>
</reference>
<proteinExistence type="predicted"/>
<protein>
    <submittedName>
        <fullName evidence="1">Uncharacterized protein</fullName>
    </submittedName>
</protein>
<evidence type="ECO:0000313" key="2">
    <source>
        <dbReference type="Proteomes" id="UP000310108"/>
    </source>
</evidence>
<name>A0A4U6X5E9_9PEZI</name>
<gene>
    <name evidence="1" type="ORF">CTA1_12990</name>
</gene>
<dbReference type="OrthoDB" id="4849542at2759"/>
<sequence length="217" mass="24289">MCYSGVKEESKIRYSCDEFPPATWIEGGSGLNSPEAGLQDAETRCAAMRCGKGTNGASVKAEQDWQGVSHGRLREQLLFLINCRQNTYGHFPDFDQSNDVMLFQLRVVYVPNNQVAAWVFTYVDPSLSSLERTIKVSQAKRSAKNQTMSPLMDPRSWANTVTAEELLAMAETQTPLQHHQVFINETVFEMPAMEVPGGVVSQRDMSLRFRSEASADR</sequence>
<dbReference type="Proteomes" id="UP000310108">
    <property type="component" value="Unassembled WGS sequence"/>
</dbReference>
<dbReference type="STRING" id="1306861.A0A4U6X5E9"/>
<dbReference type="EMBL" id="PJEX01000371">
    <property type="protein sequence ID" value="TKW50652.1"/>
    <property type="molecule type" value="Genomic_DNA"/>
</dbReference>